<gene>
    <name evidence="9" type="ORF">IV68_GL000908</name>
</gene>
<dbReference type="InterPro" id="IPR032818">
    <property type="entry name" value="DedA-like"/>
</dbReference>
<feature type="transmembrane region" description="Helical" evidence="7">
    <location>
        <begin position="155"/>
        <end position="176"/>
    </location>
</feature>
<evidence type="ECO:0000259" key="8">
    <source>
        <dbReference type="Pfam" id="PF09335"/>
    </source>
</evidence>
<evidence type="ECO:0000313" key="9">
    <source>
        <dbReference type="EMBL" id="KRN32553.1"/>
    </source>
</evidence>
<evidence type="ECO:0000256" key="7">
    <source>
        <dbReference type="RuleBase" id="RU367016"/>
    </source>
</evidence>
<keyword evidence="4 7" id="KW-0812">Transmembrane</keyword>
<organism evidence="9 10">
    <name type="scientific">Weissella halotolerans DSM 20190</name>
    <dbReference type="NCBI Taxonomy" id="1123500"/>
    <lineage>
        <taxon>Bacteria</taxon>
        <taxon>Bacillati</taxon>
        <taxon>Bacillota</taxon>
        <taxon>Bacilli</taxon>
        <taxon>Lactobacillales</taxon>
        <taxon>Lactobacillaceae</taxon>
        <taxon>Weissella</taxon>
    </lineage>
</organism>
<dbReference type="GO" id="GO:0005886">
    <property type="term" value="C:plasma membrane"/>
    <property type="evidence" value="ECO:0007669"/>
    <property type="project" value="UniProtKB-SubCell"/>
</dbReference>
<feature type="transmembrane region" description="Helical" evidence="7">
    <location>
        <begin position="188"/>
        <end position="206"/>
    </location>
</feature>
<dbReference type="InParanoid" id="A0A0R2FVW5"/>
<evidence type="ECO:0000313" key="10">
    <source>
        <dbReference type="Proteomes" id="UP000051296"/>
    </source>
</evidence>
<dbReference type="Proteomes" id="UP000051296">
    <property type="component" value="Unassembled WGS sequence"/>
</dbReference>
<feature type="domain" description="VTT" evidence="8">
    <location>
        <begin position="46"/>
        <end position="174"/>
    </location>
</feature>
<evidence type="ECO:0000256" key="6">
    <source>
        <dbReference type="ARBA" id="ARBA00023136"/>
    </source>
</evidence>
<dbReference type="STRING" id="1123500.GCA_000420365_00513"/>
<evidence type="ECO:0000256" key="4">
    <source>
        <dbReference type="ARBA" id="ARBA00022692"/>
    </source>
</evidence>
<keyword evidence="6 7" id="KW-0472">Membrane</keyword>
<feature type="transmembrane region" description="Helical" evidence="7">
    <location>
        <begin position="25"/>
        <end position="46"/>
    </location>
</feature>
<keyword evidence="5 7" id="KW-1133">Transmembrane helix</keyword>
<dbReference type="Pfam" id="PF09335">
    <property type="entry name" value="VTT_dom"/>
    <property type="match status" value="1"/>
</dbReference>
<sequence length="212" mass="23638">MAHIIDIFLHLDQHLSTWVNILGPWSYALLFAVIFIETGAVILPFLPGDSLLFAAGATAALPHNVLDPWALLLLFWVAALSGDSLNFVLGRKIGLPLVRHPFLGRFITEKNLEDTKSFFIKHGKLAIILARFLPIIRTLAPFTAALSGYPYRQFIMLDTIAATLWVFIGVWCGYFFGQVPFIQQHFSLVILGILFITILPAVIGAIRARLNK</sequence>
<evidence type="ECO:0000256" key="2">
    <source>
        <dbReference type="ARBA" id="ARBA00010792"/>
    </source>
</evidence>
<evidence type="ECO:0000256" key="1">
    <source>
        <dbReference type="ARBA" id="ARBA00004651"/>
    </source>
</evidence>
<reference evidence="9 10" key="1">
    <citation type="journal article" date="2015" name="Genome Announc.">
        <title>Expanding the biotechnology potential of lactobacilli through comparative genomics of 213 strains and associated genera.</title>
        <authorList>
            <person name="Sun Z."/>
            <person name="Harris H.M."/>
            <person name="McCann A."/>
            <person name="Guo C."/>
            <person name="Argimon S."/>
            <person name="Zhang W."/>
            <person name="Yang X."/>
            <person name="Jeffery I.B."/>
            <person name="Cooney J.C."/>
            <person name="Kagawa T.F."/>
            <person name="Liu W."/>
            <person name="Song Y."/>
            <person name="Salvetti E."/>
            <person name="Wrobel A."/>
            <person name="Rasinkangas P."/>
            <person name="Parkhill J."/>
            <person name="Rea M.C."/>
            <person name="O'Sullivan O."/>
            <person name="Ritari J."/>
            <person name="Douillard F.P."/>
            <person name="Paul Ross R."/>
            <person name="Yang R."/>
            <person name="Briner A.E."/>
            <person name="Felis G.E."/>
            <person name="de Vos W.M."/>
            <person name="Barrangou R."/>
            <person name="Klaenhammer T.R."/>
            <person name="Caufield P.W."/>
            <person name="Cui Y."/>
            <person name="Zhang H."/>
            <person name="O'Toole P.W."/>
        </authorList>
    </citation>
    <scope>NUCLEOTIDE SEQUENCE [LARGE SCALE GENOMIC DNA]</scope>
    <source>
        <strain evidence="9 10">DSM 20190</strain>
    </source>
</reference>
<keyword evidence="10" id="KW-1185">Reference proteome</keyword>
<proteinExistence type="inferred from homology"/>
<keyword evidence="3 7" id="KW-1003">Cell membrane</keyword>
<evidence type="ECO:0000256" key="5">
    <source>
        <dbReference type="ARBA" id="ARBA00022989"/>
    </source>
</evidence>
<protein>
    <submittedName>
        <fullName evidence="9">DedA family protein</fullName>
    </submittedName>
</protein>
<dbReference type="PANTHER" id="PTHR30353">
    <property type="entry name" value="INNER MEMBRANE PROTEIN DEDA-RELATED"/>
    <property type="match status" value="1"/>
</dbReference>
<dbReference type="InterPro" id="IPR032816">
    <property type="entry name" value="VTT_dom"/>
</dbReference>
<name>A0A0R2FVW5_9LACO</name>
<comment type="similarity">
    <text evidence="2 7">Belongs to the DedA family.</text>
</comment>
<dbReference type="PATRIC" id="fig|1123500.6.peg.914"/>
<comment type="caution">
    <text evidence="9">The sequence shown here is derived from an EMBL/GenBank/DDBJ whole genome shotgun (WGS) entry which is preliminary data.</text>
</comment>
<accession>A0A0R2FVW5</accession>
<dbReference type="OrthoDB" id="9813426at2"/>
<comment type="subcellular location">
    <subcellularLocation>
        <location evidence="1 7">Cell membrane</location>
        <topology evidence="1 7">Multi-pass membrane protein</topology>
    </subcellularLocation>
</comment>
<dbReference type="PANTHER" id="PTHR30353:SF0">
    <property type="entry name" value="TRANSMEMBRANE PROTEIN"/>
    <property type="match status" value="1"/>
</dbReference>
<feature type="transmembrane region" description="Helical" evidence="7">
    <location>
        <begin position="69"/>
        <end position="89"/>
    </location>
</feature>
<dbReference type="eggNOG" id="COG0586">
    <property type="taxonomic scope" value="Bacteria"/>
</dbReference>
<dbReference type="AlphaFoldDB" id="A0A0R2FVW5"/>
<evidence type="ECO:0000256" key="3">
    <source>
        <dbReference type="ARBA" id="ARBA00022475"/>
    </source>
</evidence>
<dbReference type="EMBL" id="JQAX01000002">
    <property type="protein sequence ID" value="KRN32553.1"/>
    <property type="molecule type" value="Genomic_DNA"/>
</dbReference>
<dbReference type="RefSeq" id="WP_022791299.1">
    <property type="nucleotide sequence ID" value="NZ_ATUU01000002.1"/>
</dbReference>